<feature type="transmembrane region" description="Helical" evidence="7">
    <location>
        <begin position="399"/>
        <end position="419"/>
    </location>
</feature>
<evidence type="ECO:0000256" key="4">
    <source>
        <dbReference type="ARBA" id="ARBA00022989"/>
    </source>
</evidence>
<evidence type="ECO:0000256" key="1">
    <source>
        <dbReference type="ARBA" id="ARBA00004651"/>
    </source>
</evidence>
<evidence type="ECO:0000313" key="10">
    <source>
        <dbReference type="Proteomes" id="UP000438120"/>
    </source>
</evidence>
<accession>A0A6A8MGX7</accession>
<feature type="coiled-coil region" evidence="6">
    <location>
        <begin position="142"/>
        <end position="169"/>
    </location>
</feature>
<dbReference type="InterPro" id="IPR003838">
    <property type="entry name" value="ABC3_permease_C"/>
</dbReference>
<evidence type="ECO:0000256" key="2">
    <source>
        <dbReference type="ARBA" id="ARBA00022475"/>
    </source>
</evidence>
<evidence type="ECO:0000256" key="7">
    <source>
        <dbReference type="SAM" id="Phobius"/>
    </source>
</evidence>
<dbReference type="Pfam" id="PF02687">
    <property type="entry name" value="FtsX"/>
    <property type="match status" value="1"/>
</dbReference>
<dbReference type="OrthoDB" id="5137249at2"/>
<protein>
    <submittedName>
        <fullName evidence="9">FtsX-like permease family protein</fullName>
    </submittedName>
</protein>
<evidence type="ECO:0000256" key="3">
    <source>
        <dbReference type="ARBA" id="ARBA00022692"/>
    </source>
</evidence>
<evidence type="ECO:0000259" key="8">
    <source>
        <dbReference type="Pfam" id="PF02687"/>
    </source>
</evidence>
<keyword evidence="6" id="KW-0175">Coiled coil</keyword>
<evidence type="ECO:0000256" key="6">
    <source>
        <dbReference type="SAM" id="Coils"/>
    </source>
</evidence>
<organism evidence="9 10">
    <name type="scientific">Lactobacillus porci</name>
    <dbReference type="NCBI Taxonomy" id="2012477"/>
    <lineage>
        <taxon>Bacteria</taxon>
        <taxon>Bacillati</taxon>
        <taxon>Bacillota</taxon>
        <taxon>Bacilli</taxon>
        <taxon>Lactobacillales</taxon>
        <taxon>Lactobacillaceae</taxon>
        <taxon>Lactobacillus</taxon>
    </lineage>
</organism>
<keyword evidence="4 7" id="KW-1133">Transmembrane helix</keyword>
<feature type="transmembrane region" description="Helical" evidence="7">
    <location>
        <begin position="322"/>
        <end position="347"/>
    </location>
</feature>
<name>A0A6A8MGX7_9LACO</name>
<proteinExistence type="predicted"/>
<sequence length="579" mass="63238">MPVASSQFQLVQGKKPLKKSELALSSNLKGKYRLGQTLELAKANGSQLKRTKFKIVAFVKSGEIWSQETMGTASSGTGQLEAYAYVAKSNFSGPANLARLRYSSLRQDSFASKAYAKAVSQKQAGLTKLLADNGDQRLQSMKKQTGQKLDRQESSLKKQQAQLALYQQQGGQVTKKQLKQLQAGLAKIQAARKQMAKWPKPSYQVYTRASLPGGEGYQNFVSEISSVAAVSNVFPVVLYLVAALVVLTTMTRFVDEERQNAGIFRALGYNKRDVIQKFIIYGLVASTAGSVLGILLGNYFISPIILRIVCMGSVIDQVPLKLHLSLVLFTLAAGLATAVLPSLWVAWRELAEQPASLLLPKAPVAGSKILLERIKPLWRRLSFNGKVTARNIFRYKQRMLMTIFGVAGSVAILFTGLGIRSSISGIAAHQFGQLLRYDLLVVKNPQASQKAQKELKAKLASNDVERKLPVAFYQLQEKVPGSDEAQAVSLIVSQDKQLGGLVKLDERTSGKQLQLSQNGAVVSEKLASLAQVKPGEALRVKINGQAAKIKVAAVCEMYAGHAIYMSADYYEKATGKKYQ</sequence>
<evidence type="ECO:0000313" key="9">
    <source>
        <dbReference type="EMBL" id="MST87946.1"/>
    </source>
</evidence>
<keyword evidence="3 7" id="KW-0812">Transmembrane</keyword>
<dbReference type="PANTHER" id="PTHR30287:SF1">
    <property type="entry name" value="INNER MEMBRANE PROTEIN"/>
    <property type="match status" value="1"/>
</dbReference>
<comment type="subcellular location">
    <subcellularLocation>
        <location evidence="1">Cell membrane</location>
        <topology evidence="1">Multi-pass membrane protein</topology>
    </subcellularLocation>
</comment>
<dbReference type="AlphaFoldDB" id="A0A6A8MGX7"/>
<dbReference type="EMBL" id="VUMX01000052">
    <property type="protein sequence ID" value="MST87946.1"/>
    <property type="molecule type" value="Genomic_DNA"/>
</dbReference>
<feature type="transmembrane region" description="Helical" evidence="7">
    <location>
        <begin position="278"/>
        <end position="302"/>
    </location>
</feature>
<comment type="caution">
    <text evidence="9">The sequence shown here is derived from an EMBL/GenBank/DDBJ whole genome shotgun (WGS) entry which is preliminary data.</text>
</comment>
<feature type="transmembrane region" description="Helical" evidence="7">
    <location>
        <begin position="233"/>
        <end position="254"/>
    </location>
</feature>
<evidence type="ECO:0000256" key="5">
    <source>
        <dbReference type="ARBA" id="ARBA00023136"/>
    </source>
</evidence>
<dbReference type="Proteomes" id="UP000438120">
    <property type="component" value="Unassembled WGS sequence"/>
</dbReference>
<dbReference type="InterPro" id="IPR038766">
    <property type="entry name" value="Membrane_comp_ABC_pdt"/>
</dbReference>
<dbReference type="PANTHER" id="PTHR30287">
    <property type="entry name" value="MEMBRANE COMPONENT OF PREDICTED ABC SUPERFAMILY METABOLITE UPTAKE TRANSPORTER"/>
    <property type="match status" value="1"/>
</dbReference>
<keyword evidence="10" id="KW-1185">Reference proteome</keyword>
<gene>
    <name evidence="9" type="ORF">FYJ62_10105</name>
</gene>
<feature type="domain" description="ABC3 transporter permease C-terminal" evidence="8">
    <location>
        <begin position="232"/>
        <end position="348"/>
    </location>
</feature>
<dbReference type="GO" id="GO:0005886">
    <property type="term" value="C:plasma membrane"/>
    <property type="evidence" value="ECO:0007669"/>
    <property type="project" value="UniProtKB-SubCell"/>
</dbReference>
<reference evidence="9 10" key="1">
    <citation type="submission" date="2019-08" db="EMBL/GenBank/DDBJ databases">
        <title>In-depth cultivation of the pig gut microbiome towards novel bacterial diversity and tailored functional studies.</title>
        <authorList>
            <person name="Wylensek D."/>
            <person name="Hitch T.C.A."/>
            <person name="Clavel T."/>
        </authorList>
    </citation>
    <scope>NUCLEOTIDE SEQUENCE [LARGE SCALE GENOMIC DNA]</scope>
    <source>
        <strain evidence="9 10">Bifido-178-WT-2B</strain>
    </source>
</reference>
<dbReference type="RefSeq" id="WP_154549545.1">
    <property type="nucleotide sequence ID" value="NZ_VUMX01000052.1"/>
</dbReference>
<keyword evidence="2" id="KW-1003">Cell membrane</keyword>
<keyword evidence="5 7" id="KW-0472">Membrane</keyword>